<organism evidence="2 3">
    <name type="scientific">Nezara viridula</name>
    <name type="common">Southern green stink bug</name>
    <name type="synonym">Cimex viridulus</name>
    <dbReference type="NCBI Taxonomy" id="85310"/>
    <lineage>
        <taxon>Eukaryota</taxon>
        <taxon>Metazoa</taxon>
        <taxon>Ecdysozoa</taxon>
        <taxon>Arthropoda</taxon>
        <taxon>Hexapoda</taxon>
        <taxon>Insecta</taxon>
        <taxon>Pterygota</taxon>
        <taxon>Neoptera</taxon>
        <taxon>Paraneoptera</taxon>
        <taxon>Hemiptera</taxon>
        <taxon>Heteroptera</taxon>
        <taxon>Panheteroptera</taxon>
        <taxon>Pentatomomorpha</taxon>
        <taxon>Pentatomoidea</taxon>
        <taxon>Pentatomidae</taxon>
        <taxon>Pentatominae</taxon>
        <taxon>Nezara</taxon>
    </lineage>
</organism>
<proteinExistence type="predicted"/>
<evidence type="ECO:0000313" key="2">
    <source>
        <dbReference type="EMBL" id="CAH1400231.1"/>
    </source>
</evidence>
<feature type="region of interest" description="Disordered" evidence="1">
    <location>
        <begin position="1"/>
        <end position="48"/>
    </location>
</feature>
<dbReference type="EMBL" id="OV725080">
    <property type="protein sequence ID" value="CAH1400231.1"/>
    <property type="molecule type" value="Genomic_DNA"/>
</dbReference>
<dbReference type="Proteomes" id="UP001152798">
    <property type="component" value="Chromosome 4"/>
</dbReference>
<evidence type="ECO:0000256" key="1">
    <source>
        <dbReference type="SAM" id="MobiDB-lite"/>
    </source>
</evidence>
<gene>
    <name evidence="2" type="ORF">NEZAVI_LOCUS9521</name>
</gene>
<evidence type="ECO:0000313" key="3">
    <source>
        <dbReference type="Proteomes" id="UP001152798"/>
    </source>
</evidence>
<protein>
    <submittedName>
        <fullName evidence="2">Uncharacterized protein</fullName>
    </submittedName>
</protein>
<reference evidence="2" key="1">
    <citation type="submission" date="2022-01" db="EMBL/GenBank/DDBJ databases">
        <authorList>
            <person name="King R."/>
        </authorList>
    </citation>
    <scope>NUCLEOTIDE SEQUENCE</scope>
</reference>
<keyword evidence="3" id="KW-1185">Reference proteome</keyword>
<feature type="compositionally biased region" description="Basic and acidic residues" evidence="1">
    <location>
        <begin position="27"/>
        <end position="42"/>
    </location>
</feature>
<dbReference type="AlphaFoldDB" id="A0A9P0HDX7"/>
<name>A0A9P0HDX7_NEZVI</name>
<accession>A0A9P0HDX7</accession>
<sequence length="143" mass="16230">MAGRDTGVQRGEQPPRHDNRPLSPGPHRTEVYWRTEEDKERTPLPILARSSDNSTELFTLDCFQDVTSWPDKMVISGTHYTVKMIIPSSKSKPSTNKAPIAGGIYRNRQLTFESLPHTRDNANISPVARGHYVQCVPRDKLYL</sequence>